<dbReference type="AlphaFoldDB" id="A0A917HBE8"/>
<dbReference type="RefSeq" id="WP_188504048.1">
    <property type="nucleotide sequence ID" value="NZ_BMER01000001.1"/>
</dbReference>
<reference evidence="1" key="2">
    <citation type="submission" date="2020-09" db="EMBL/GenBank/DDBJ databases">
        <authorList>
            <person name="Sun Q."/>
            <person name="Zhou Y."/>
        </authorList>
    </citation>
    <scope>NUCLEOTIDE SEQUENCE</scope>
    <source>
        <strain evidence="1">CGMCC 1.12195</strain>
    </source>
</reference>
<protein>
    <submittedName>
        <fullName evidence="1">Uncharacterized protein</fullName>
    </submittedName>
</protein>
<keyword evidence="2" id="KW-1185">Reference proteome</keyword>
<evidence type="ECO:0000313" key="1">
    <source>
        <dbReference type="EMBL" id="GGG73912.1"/>
    </source>
</evidence>
<dbReference type="Proteomes" id="UP000660862">
    <property type="component" value="Unassembled WGS sequence"/>
</dbReference>
<proteinExistence type="predicted"/>
<evidence type="ECO:0000313" key="2">
    <source>
        <dbReference type="Proteomes" id="UP000660862"/>
    </source>
</evidence>
<name>A0A917HBE8_9SPHI</name>
<accession>A0A917HBE8</accession>
<gene>
    <name evidence="1" type="ORF">GCM10007415_01630</name>
</gene>
<sequence length="648" mass="72075">MKVISSISIYVLLALGIFPLALTAQHFDFSVGSGQVSLEPQRNVLSLSLAGYGGPRDGRFTLKWEDSGRLATGIDDVVFIDSKPFVLRSGDVWRIDNPAEGNKLKQLTFDSDITLLAAEGKRLYTVNNRGEILTATLGKKLKWRKIGLMADVDRPVALVIFGKDIIAADDQGGIWRSAQAGGNSSWARIGNLAGVIDLVVHSGRLYGLTDNNELAYFEPSGNWLRIAIKNDKNYRHDIHKVAVSNDVLHGFDASGSYYRGTHYSDGNLKAGAVFIKKGKERAILIGLDVCGFDADFVTGVKSELFLKYHIPASAILINASHTHYAPVTQRWTTWGEHCQRPDSLYLYTTVKEGILNSVRLAIKGAKDANLFFGRGTADIGRNRNLPGDNLPYDKDLDVIRIDYKNQQASDVLFLAGCHPVFNAKEEEFYKISANYPGTARELLAHHSAIRNPFFLQGCGGDINPVDADHNVTGKKVADAVIEVLEKDRMTRVHGDITCFLDTVSFPTRPWAKQDLLALKAEKEKLVGDIYAEERVRWANLMLSYYANGNMPSEMPVFIQTINIGNWKLVGVSRETTTEYSLAIKKLWPDQLVTIAGYCNDVSSYLPTSRHIKAKIYEGDDSFFWYSQPSSFPEQVHEVIIDSIKSKNR</sequence>
<comment type="caution">
    <text evidence="1">The sequence shown here is derived from an EMBL/GenBank/DDBJ whole genome shotgun (WGS) entry which is preliminary data.</text>
</comment>
<dbReference type="EMBL" id="BMER01000001">
    <property type="protein sequence ID" value="GGG73912.1"/>
    <property type="molecule type" value="Genomic_DNA"/>
</dbReference>
<reference evidence="1" key="1">
    <citation type="journal article" date="2014" name="Int. J. Syst. Evol. Microbiol.">
        <title>Complete genome sequence of Corynebacterium casei LMG S-19264T (=DSM 44701T), isolated from a smear-ripened cheese.</title>
        <authorList>
            <consortium name="US DOE Joint Genome Institute (JGI-PGF)"/>
            <person name="Walter F."/>
            <person name="Albersmeier A."/>
            <person name="Kalinowski J."/>
            <person name="Ruckert C."/>
        </authorList>
    </citation>
    <scope>NUCLEOTIDE SEQUENCE</scope>
    <source>
        <strain evidence="1">CGMCC 1.12195</strain>
    </source>
</reference>
<dbReference type="SUPFAM" id="SSF63825">
    <property type="entry name" value="YWTD domain"/>
    <property type="match status" value="1"/>
</dbReference>
<organism evidence="1 2">
    <name type="scientific">Parapedobacter pyrenivorans</name>
    <dbReference type="NCBI Taxonomy" id="1305674"/>
    <lineage>
        <taxon>Bacteria</taxon>
        <taxon>Pseudomonadati</taxon>
        <taxon>Bacteroidota</taxon>
        <taxon>Sphingobacteriia</taxon>
        <taxon>Sphingobacteriales</taxon>
        <taxon>Sphingobacteriaceae</taxon>
        <taxon>Parapedobacter</taxon>
    </lineage>
</organism>